<dbReference type="PANTHER" id="PTHR43355:SF2">
    <property type="entry name" value="FLAVIN REDUCTASE (NADPH)"/>
    <property type="match status" value="1"/>
</dbReference>
<dbReference type="InterPro" id="IPR036291">
    <property type="entry name" value="NAD(P)-bd_dom_sf"/>
</dbReference>
<evidence type="ECO:0000256" key="1">
    <source>
        <dbReference type="ARBA" id="ARBA00038376"/>
    </source>
</evidence>
<feature type="region of interest" description="Disordered" evidence="2">
    <location>
        <begin position="284"/>
        <end position="308"/>
    </location>
</feature>
<evidence type="ECO:0000259" key="3">
    <source>
        <dbReference type="Pfam" id="PF13460"/>
    </source>
</evidence>
<dbReference type="PANTHER" id="PTHR43355">
    <property type="entry name" value="FLAVIN REDUCTASE (NADPH)"/>
    <property type="match status" value="1"/>
</dbReference>
<evidence type="ECO:0000256" key="2">
    <source>
        <dbReference type="SAM" id="MobiDB-lite"/>
    </source>
</evidence>
<evidence type="ECO:0000313" key="4">
    <source>
        <dbReference type="EMBL" id="KAH7017971.1"/>
    </source>
</evidence>
<gene>
    <name evidence="4" type="ORF">B0I36DRAFT_388279</name>
</gene>
<dbReference type="GO" id="GO:0016646">
    <property type="term" value="F:oxidoreductase activity, acting on the CH-NH group of donors, NAD or NADP as acceptor"/>
    <property type="evidence" value="ECO:0007669"/>
    <property type="project" value="TreeGrafter"/>
</dbReference>
<dbReference type="OrthoDB" id="10250730at2759"/>
<dbReference type="AlphaFoldDB" id="A0A9P9BK16"/>
<organism evidence="4 5">
    <name type="scientific">Microdochium trichocladiopsis</name>
    <dbReference type="NCBI Taxonomy" id="1682393"/>
    <lineage>
        <taxon>Eukaryota</taxon>
        <taxon>Fungi</taxon>
        <taxon>Dikarya</taxon>
        <taxon>Ascomycota</taxon>
        <taxon>Pezizomycotina</taxon>
        <taxon>Sordariomycetes</taxon>
        <taxon>Xylariomycetidae</taxon>
        <taxon>Xylariales</taxon>
        <taxon>Microdochiaceae</taxon>
        <taxon>Microdochium</taxon>
    </lineage>
</organism>
<proteinExistence type="inferred from homology"/>
<dbReference type="InterPro" id="IPR051606">
    <property type="entry name" value="Polyketide_Oxido-like"/>
</dbReference>
<evidence type="ECO:0000313" key="5">
    <source>
        <dbReference type="Proteomes" id="UP000756346"/>
    </source>
</evidence>
<feature type="domain" description="NAD(P)-binding" evidence="3">
    <location>
        <begin position="13"/>
        <end position="129"/>
    </location>
</feature>
<dbReference type="SUPFAM" id="SSF51735">
    <property type="entry name" value="NAD(P)-binding Rossmann-fold domains"/>
    <property type="match status" value="1"/>
</dbReference>
<dbReference type="Gene3D" id="3.40.50.720">
    <property type="entry name" value="NAD(P)-binding Rossmann-like Domain"/>
    <property type="match status" value="2"/>
</dbReference>
<reference evidence="4" key="1">
    <citation type="journal article" date="2021" name="Nat. Commun.">
        <title>Genetic determinants of endophytism in the Arabidopsis root mycobiome.</title>
        <authorList>
            <person name="Mesny F."/>
            <person name="Miyauchi S."/>
            <person name="Thiergart T."/>
            <person name="Pickel B."/>
            <person name="Atanasova L."/>
            <person name="Karlsson M."/>
            <person name="Huettel B."/>
            <person name="Barry K.W."/>
            <person name="Haridas S."/>
            <person name="Chen C."/>
            <person name="Bauer D."/>
            <person name="Andreopoulos W."/>
            <person name="Pangilinan J."/>
            <person name="LaButti K."/>
            <person name="Riley R."/>
            <person name="Lipzen A."/>
            <person name="Clum A."/>
            <person name="Drula E."/>
            <person name="Henrissat B."/>
            <person name="Kohler A."/>
            <person name="Grigoriev I.V."/>
            <person name="Martin F.M."/>
            <person name="Hacquard S."/>
        </authorList>
    </citation>
    <scope>NUCLEOTIDE SEQUENCE</scope>
    <source>
        <strain evidence="4">MPI-CAGE-CH-0230</strain>
    </source>
</reference>
<dbReference type="GeneID" id="70190782"/>
<accession>A0A9P9BK16</accession>
<comment type="caution">
    <text evidence="4">The sequence shown here is derived from an EMBL/GenBank/DDBJ whole genome shotgun (WGS) entry which is preliminary data.</text>
</comment>
<name>A0A9P9BK16_9PEZI</name>
<dbReference type="Proteomes" id="UP000756346">
    <property type="component" value="Unassembled WGS sequence"/>
</dbReference>
<dbReference type="EMBL" id="JAGTJQ010000011">
    <property type="protein sequence ID" value="KAH7017971.1"/>
    <property type="molecule type" value="Genomic_DNA"/>
</dbReference>
<dbReference type="Pfam" id="PF13460">
    <property type="entry name" value="NAD_binding_10"/>
    <property type="match status" value="1"/>
</dbReference>
<dbReference type="RefSeq" id="XP_046006238.1">
    <property type="nucleotide sequence ID" value="XM_046161236.1"/>
</dbReference>
<protein>
    <recommendedName>
        <fullName evidence="3">NAD(P)-binding domain-containing protein</fullName>
    </recommendedName>
</protein>
<comment type="similarity">
    <text evidence="1">Belongs to the avfA family.</text>
</comment>
<dbReference type="InterPro" id="IPR016040">
    <property type="entry name" value="NAD(P)-bd_dom"/>
</dbReference>
<keyword evidence="5" id="KW-1185">Reference proteome</keyword>
<sequence length="308" mass="33443">MSAPLTVGVIGPAGFTGSHVCVELLGRGHTVVGISRHPEKFGTHPRYVAKSVDVGQLSIAALAEAFSGLDVLICCYGPQPGGPGSSLYRSFIEVVRRIVLAVRQVENLYFMFIGGAGSLHVPGTTGICTADDPDFLVAYRRAIADSEAHTSYLVERLGPMGSALREFRTARVAERQGQATEETRAFIDDYEEKARSQDFALEFIQAVRTTFMFFDGNTSFSWTFVSPPPLYRPGTRTGSYEVAVDDVPLTGQKVSDNMFEGRLTGITAADLAIAVADESERKAHKHQHWTASGDLSDDKPTSIFKTLD</sequence>